<protein>
    <submittedName>
        <fullName evidence="1">Uncharacterized protein</fullName>
    </submittedName>
</protein>
<evidence type="ECO:0000313" key="2">
    <source>
        <dbReference type="Proteomes" id="UP001372338"/>
    </source>
</evidence>
<sequence>MTLTMALGMEIGAVVRGDKIFKSQAYGLCVIACLISCTDGETVVVIDGMLHALLKCPSLGVWVNGWILYEDKDFEDVDWQELEEVLVPLDGKVQLKAMAKKIAKKNMRYALKSGKKVAHPIKKDNKRKEDHASILRGISLNI</sequence>
<evidence type="ECO:0000313" key="1">
    <source>
        <dbReference type="EMBL" id="KAK7245208.1"/>
    </source>
</evidence>
<dbReference type="AlphaFoldDB" id="A0AAN9HTY2"/>
<accession>A0AAN9HTY2</accession>
<dbReference type="Proteomes" id="UP001372338">
    <property type="component" value="Unassembled WGS sequence"/>
</dbReference>
<name>A0AAN9HTY2_CROPI</name>
<dbReference type="EMBL" id="JAYWIO010000008">
    <property type="protein sequence ID" value="KAK7245208.1"/>
    <property type="molecule type" value="Genomic_DNA"/>
</dbReference>
<keyword evidence="2" id="KW-1185">Reference proteome</keyword>
<comment type="caution">
    <text evidence="1">The sequence shown here is derived from an EMBL/GenBank/DDBJ whole genome shotgun (WGS) entry which is preliminary data.</text>
</comment>
<reference evidence="1 2" key="1">
    <citation type="submission" date="2024-01" db="EMBL/GenBank/DDBJ databases">
        <title>The genomes of 5 underutilized Papilionoideae crops provide insights into root nodulation and disease resistanc.</title>
        <authorList>
            <person name="Yuan L."/>
        </authorList>
    </citation>
    <scope>NUCLEOTIDE SEQUENCE [LARGE SCALE GENOMIC DNA]</scope>
    <source>
        <strain evidence="1">ZHUSHIDOU_FW_LH</strain>
        <tissue evidence="1">Leaf</tissue>
    </source>
</reference>
<proteinExistence type="predicted"/>
<organism evidence="1 2">
    <name type="scientific">Crotalaria pallida</name>
    <name type="common">Smooth rattlebox</name>
    <name type="synonym">Crotalaria striata</name>
    <dbReference type="NCBI Taxonomy" id="3830"/>
    <lineage>
        <taxon>Eukaryota</taxon>
        <taxon>Viridiplantae</taxon>
        <taxon>Streptophyta</taxon>
        <taxon>Embryophyta</taxon>
        <taxon>Tracheophyta</taxon>
        <taxon>Spermatophyta</taxon>
        <taxon>Magnoliopsida</taxon>
        <taxon>eudicotyledons</taxon>
        <taxon>Gunneridae</taxon>
        <taxon>Pentapetalae</taxon>
        <taxon>rosids</taxon>
        <taxon>fabids</taxon>
        <taxon>Fabales</taxon>
        <taxon>Fabaceae</taxon>
        <taxon>Papilionoideae</taxon>
        <taxon>50 kb inversion clade</taxon>
        <taxon>genistoids sensu lato</taxon>
        <taxon>core genistoids</taxon>
        <taxon>Crotalarieae</taxon>
        <taxon>Crotalaria</taxon>
    </lineage>
</organism>
<gene>
    <name evidence="1" type="ORF">RIF29_40043</name>
</gene>